<dbReference type="InterPro" id="IPR019826">
    <property type="entry name" value="Carboxylesterase_B_AS"/>
</dbReference>
<proteinExistence type="inferred from homology"/>
<keyword evidence="2 3" id="KW-0378">Hydrolase</keyword>
<dbReference type="Gene3D" id="3.40.50.1820">
    <property type="entry name" value="alpha/beta hydrolase"/>
    <property type="match status" value="1"/>
</dbReference>
<dbReference type="STRING" id="1470434.AZF00_18325"/>
<organism evidence="5 6">
    <name type="scientific">Zhongshania aliphaticivorans</name>
    <dbReference type="NCBI Taxonomy" id="1470434"/>
    <lineage>
        <taxon>Bacteria</taxon>
        <taxon>Pseudomonadati</taxon>
        <taxon>Pseudomonadota</taxon>
        <taxon>Gammaproteobacteria</taxon>
        <taxon>Cellvibrionales</taxon>
        <taxon>Spongiibacteraceae</taxon>
        <taxon>Zhongshania</taxon>
    </lineage>
</organism>
<gene>
    <name evidence="5" type="ORF">AZF00_18325</name>
</gene>
<evidence type="ECO:0000256" key="3">
    <source>
        <dbReference type="RuleBase" id="RU361235"/>
    </source>
</evidence>
<name>A0A127MA87_9GAMM</name>
<evidence type="ECO:0000313" key="5">
    <source>
        <dbReference type="EMBL" id="AMO70139.1"/>
    </source>
</evidence>
<sequence length="501" mass="55082">MTAVADEKNGASTQANNTVRIEQGQASGISYDEVTAFLGIPYAKPPVGELRWRAPQDPEPWDSLHHANAFGDACAQFGNFYTSNDAASFDRPYGSEDCLHLNVWAPKRSAMPRPVIVFIHGGSGVHGATLLPLYNGQRLAKELNAVFVSINYRLGFFGNLSLAALQTGDPAHDSGNFALLDQIKALEWVQKNIPSFGGDASNVTVMGHSAGCTSIWSLMRSPLASGKFHKSICLSGLPQESSKEELAETNNKLLANLLVADGIIASKDELKNYLNTTNPTQLKNYLYSKSAIDISSASQGTGGIAIAVDGHVITVGKSGPLVNAVPTLIGTTQNEAPLLLLKKFSQKNYSAIWEMIHTDKPLKQSDFFGGLSDLWKFKVSAWVTNKMLLSMVQDAVPLLTQQSVPVYQYKFNWQKTPEPWRALFGAYHGIDVPFIFGNFGLGTKNFTHFTWRVSEEAERENIHTELRKAIQGFIETTDPNKYTANAEWPLWNETKQVKIIQ</sequence>
<dbReference type="InterPro" id="IPR050654">
    <property type="entry name" value="AChE-related_enzymes"/>
</dbReference>
<reference evidence="5 6" key="1">
    <citation type="submission" date="2015-12" db="EMBL/GenBank/DDBJ databases">
        <authorList>
            <person name="Shamseldin A."/>
            <person name="Moawad H."/>
            <person name="Abd El-Rahim W.M."/>
            <person name="Sadowsky M.J."/>
        </authorList>
    </citation>
    <scope>NUCLEOTIDE SEQUENCE [LARGE SCALE GENOMIC DNA]</scope>
    <source>
        <strain evidence="5 6">SM2</strain>
    </source>
</reference>
<dbReference type="PANTHER" id="PTHR43918:SF4">
    <property type="entry name" value="CARBOXYLIC ESTER HYDROLASE"/>
    <property type="match status" value="1"/>
</dbReference>
<evidence type="ECO:0000313" key="6">
    <source>
        <dbReference type="Proteomes" id="UP000074119"/>
    </source>
</evidence>
<comment type="similarity">
    <text evidence="1 3">Belongs to the type-B carboxylesterase/lipase family.</text>
</comment>
<dbReference type="AlphaFoldDB" id="A0A127MA87"/>
<dbReference type="SUPFAM" id="SSF53474">
    <property type="entry name" value="alpha/beta-Hydrolases"/>
    <property type="match status" value="1"/>
</dbReference>
<dbReference type="InterPro" id="IPR029058">
    <property type="entry name" value="AB_hydrolase_fold"/>
</dbReference>
<dbReference type="ESTHER" id="9gamm-i2jfb9">
    <property type="family name" value="Carb_B_Bacteria"/>
</dbReference>
<feature type="domain" description="Carboxylesterase type B" evidence="4">
    <location>
        <begin position="17"/>
        <end position="347"/>
    </location>
</feature>
<evidence type="ECO:0000259" key="4">
    <source>
        <dbReference type="Pfam" id="PF00135"/>
    </source>
</evidence>
<dbReference type="EC" id="3.1.1.-" evidence="3"/>
<dbReference type="EMBL" id="CP014544">
    <property type="protein sequence ID" value="AMO70139.1"/>
    <property type="molecule type" value="Genomic_DNA"/>
</dbReference>
<evidence type="ECO:0000256" key="2">
    <source>
        <dbReference type="ARBA" id="ARBA00022801"/>
    </source>
</evidence>
<protein>
    <recommendedName>
        <fullName evidence="3">Carboxylic ester hydrolase</fullName>
        <ecNumber evidence="3">3.1.1.-</ecNumber>
    </recommendedName>
</protein>
<feature type="domain" description="Carboxylesterase type B" evidence="4">
    <location>
        <begin position="379"/>
        <end position="495"/>
    </location>
</feature>
<accession>A0A127MA87</accession>
<dbReference type="PROSITE" id="PS00122">
    <property type="entry name" value="CARBOXYLESTERASE_B_1"/>
    <property type="match status" value="1"/>
</dbReference>
<dbReference type="InterPro" id="IPR002018">
    <property type="entry name" value="CarbesteraseB"/>
</dbReference>
<dbReference type="KEGG" id="zal:AZF00_18325"/>
<evidence type="ECO:0000256" key="1">
    <source>
        <dbReference type="ARBA" id="ARBA00005964"/>
    </source>
</evidence>
<dbReference type="GO" id="GO:0052689">
    <property type="term" value="F:carboxylic ester hydrolase activity"/>
    <property type="evidence" value="ECO:0007669"/>
    <property type="project" value="TreeGrafter"/>
</dbReference>
<dbReference type="PANTHER" id="PTHR43918">
    <property type="entry name" value="ACETYLCHOLINESTERASE"/>
    <property type="match status" value="1"/>
</dbReference>
<dbReference type="Proteomes" id="UP000074119">
    <property type="component" value="Chromosome"/>
</dbReference>
<dbReference type="Pfam" id="PF00135">
    <property type="entry name" value="COesterase"/>
    <property type="match status" value="2"/>
</dbReference>